<accession>A0A5B8ML43</accession>
<keyword evidence="4" id="KW-1185">Reference proteome</keyword>
<dbReference type="OrthoDB" id="276323at2759"/>
<dbReference type="AlphaFoldDB" id="A0A5B8ML43"/>
<proteinExistence type="inferred from homology"/>
<evidence type="ECO:0000313" key="4">
    <source>
        <dbReference type="Proteomes" id="UP000316726"/>
    </source>
</evidence>
<reference evidence="3 4" key="1">
    <citation type="submission" date="2018-07" db="EMBL/GenBank/DDBJ databases">
        <title>The complete nuclear genome of the prasinophyte Chloropicon primus (CCMP1205).</title>
        <authorList>
            <person name="Pombert J.-F."/>
            <person name="Otis C."/>
            <person name="Turmel M."/>
            <person name="Lemieux C."/>
        </authorList>
    </citation>
    <scope>NUCLEOTIDE SEQUENCE [LARGE SCALE GENOMIC DNA]</scope>
    <source>
        <strain evidence="3 4">CCMP1205</strain>
    </source>
</reference>
<dbReference type="GO" id="GO:0007165">
    <property type="term" value="P:signal transduction"/>
    <property type="evidence" value="ECO:0007669"/>
    <property type="project" value="TreeGrafter"/>
</dbReference>
<comment type="similarity">
    <text evidence="1">Belongs to the TCP11 family.</text>
</comment>
<feature type="region of interest" description="Disordered" evidence="2">
    <location>
        <begin position="184"/>
        <end position="206"/>
    </location>
</feature>
<sequence length="648" mass="72355">MATVVRTEDDVAGKDASSKPLQLPRQIERKLEMRATALRRSRRRVVVLEGNARDDADVVVVADDVEGGELSERLARAEQLRQSLLEERSKRARRLSFENVERARERRARERIKQCFLEAARAARVRLARKRRKSEIEELMRRAAAKNARVHSVRDAVRAKESEERVSREKALACRLRLAERRRGENLRRSPRSPKSAALASRSGGGPRREAAACVLIQRRWREAREVRAARLFAAAVPKWFLARAGAAASGGEDLPTPEGVDRDYLAYKRFEECSAVVRRPSVLRATSCLLQRVAQRGGSPPPGNPAREARTFLAAFMIVLHPEIVMSRKLKAVEEVLQEESSALVRAFLDEVVAERKGNRAEEFEGRLRSHRAAFETWKKDDAAALEGDLIKMARDLTASVLAKCGPDLEARHVTSNPDLRAMVEALGNDRRLLTSKVKSLAGVEGVQRMEEAVRSCVAEFEEEYRRKVSERGRESGGGDGDGADDAVSGAERLECAFRAAMADLIRESVEKGEYDHVLRLWDEVRDRLMRLSGSSPRERERTAQCIDCDYARELVKDRAMDSSILADMMQLASRRIGELGAAAYERETLEWGLLSAQLMRESESAGSVLAQFFQDADVLLTRIEAGIAASLLCQALTSGASKEMAS</sequence>
<organism evidence="3 4">
    <name type="scientific">Chloropicon primus</name>
    <dbReference type="NCBI Taxonomy" id="1764295"/>
    <lineage>
        <taxon>Eukaryota</taxon>
        <taxon>Viridiplantae</taxon>
        <taxon>Chlorophyta</taxon>
        <taxon>Chloropicophyceae</taxon>
        <taxon>Chloropicales</taxon>
        <taxon>Chloropicaceae</taxon>
        <taxon>Chloropicon</taxon>
    </lineage>
</organism>
<evidence type="ECO:0000256" key="1">
    <source>
        <dbReference type="ARBA" id="ARBA00010954"/>
    </source>
</evidence>
<dbReference type="PANTHER" id="PTHR12832:SF11">
    <property type="entry name" value="LD23868P"/>
    <property type="match status" value="1"/>
</dbReference>
<protein>
    <submittedName>
        <fullName evidence="3">Uncharacterized protein</fullName>
    </submittedName>
</protein>
<dbReference type="PANTHER" id="PTHR12832">
    <property type="entry name" value="TESTIS-SPECIFIC PROTEIN PBS13 T-COMPLEX 11"/>
    <property type="match status" value="1"/>
</dbReference>
<name>A0A5B8ML43_9CHLO</name>
<dbReference type="EMBL" id="CP031038">
    <property type="protein sequence ID" value="QDZ21173.1"/>
    <property type="molecule type" value="Genomic_DNA"/>
</dbReference>
<evidence type="ECO:0000256" key="2">
    <source>
        <dbReference type="SAM" id="MobiDB-lite"/>
    </source>
</evidence>
<dbReference type="InterPro" id="IPR008862">
    <property type="entry name" value="Tcp11"/>
</dbReference>
<evidence type="ECO:0000313" key="3">
    <source>
        <dbReference type="EMBL" id="QDZ21173.1"/>
    </source>
</evidence>
<dbReference type="Proteomes" id="UP000316726">
    <property type="component" value="Chromosome 5"/>
</dbReference>
<gene>
    <name evidence="3" type="ORF">A3770_05p36910</name>
</gene>